<dbReference type="Proteomes" id="UP000597762">
    <property type="component" value="Unassembled WGS sequence"/>
</dbReference>
<organism evidence="2 3">
    <name type="scientific">Acanthosepion pharaonis</name>
    <name type="common">Pharaoh cuttlefish</name>
    <name type="synonym">Sepia pharaonis</name>
    <dbReference type="NCBI Taxonomy" id="158019"/>
    <lineage>
        <taxon>Eukaryota</taxon>
        <taxon>Metazoa</taxon>
        <taxon>Spiralia</taxon>
        <taxon>Lophotrochozoa</taxon>
        <taxon>Mollusca</taxon>
        <taxon>Cephalopoda</taxon>
        <taxon>Coleoidea</taxon>
        <taxon>Decapodiformes</taxon>
        <taxon>Sepiida</taxon>
        <taxon>Sepiina</taxon>
        <taxon>Sepiidae</taxon>
        <taxon>Acanthosepion</taxon>
    </lineage>
</organism>
<dbReference type="AlphaFoldDB" id="A0A812BHH3"/>
<sequence>MPARSSCWPTTGIASSTDRASSLNFVQLYETGVHHQRCTHLVDYPAFPAMRLKTSCFKSGFTLNLSLYIIIMIPIIFLLFLLPPSSSSSSSSFIFFFFFLLHLHLLLLFFFLLLLLLLLLLFLLLLPPPPSSSSSSRFLSTHCPVNFVYCCCSS</sequence>
<reference evidence="2" key="1">
    <citation type="submission" date="2021-01" db="EMBL/GenBank/DDBJ databases">
        <authorList>
            <person name="Li R."/>
            <person name="Bekaert M."/>
        </authorList>
    </citation>
    <scope>NUCLEOTIDE SEQUENCE</scope>
    <source>
        <strain evidence="2">Farmed</strain>
    </source>
</reference>
<keyword evidence="1" id="KW-1133">Transmembrane helix</keyword>
<feature type="transmembrane region" description="Helical" evidence="1">
    <location>
        <begin position="93"/>
        <end position="126"/>
    </location>
</feature>
<gene>
    <name evidence="2" type="ORF">SPHA_16745</name>
</gene>
<keyword evidence="1" id="KW-0812">Transmembrane</keyword>
<feature type="transmembrane region" description="Helical" evidence="1">
    <location>
        <begin position="61"/>
        <end position="81"/>
    </location>
</feature>
<evidence type="ECO:0000256" key="1">
    <source>
        <dbReference type="SAM" id="Phobius"/>
    </source>
</evidence>
<accession>A0A812BHH3</accession>
<evidence type="ECO:0000313" key="2">
    <source>
        <dbReference type="EMBL" id="CAE1228325.1"/>
    </source>
</evidence>
<comment type="caution">
    <text evidence="2">The sequence shown here is derived from an EMBL/GenBank/DDBJ whole genome shotgun (WGS) entry which is preliminary data.</text>
</comment>
<dbReference type="EMBL" id="CAHIKZ030000594">
    <property type="protein sequence ID" value="CAE1228325.1"/>
    <property type="molecule type" value="Genomic_DNA"/>
</dbReference>
<evidence type="ECO:0000313" key="3">
    <source>
        <dbReference type="Proteomes" id="UP000597762"/>
    </source>
</evidence>
<keyword evidence="3" id="KW-1185">Reference proteome</keyword>
<keyword evidence="1" id="KW-0472">Membrane</keyword>
<proteinExistence type="predicted"/>
<name>A0A812BHH3_ACAPH</name>
<protein>
    <submittedName>
        <fullName evidence="2">Uncharacterized protein</fullName>
    </submittedName>
</protein>